<dbReference type="EMBL" id="HBUE01285643">
    <property type="protein sequence ID" value="CAG6571306.1"/>
    <property type="molecule type" value="Transcribed_RNA"/>
</dbReference>
<proteinExistence type="predicted"/>
<evidence type="ECO:0000256" key="1">
    <source>
        <dbReference type="SAM" id="MobiDB-lite"/>
    </source>
</evidence>
<organism evidence="2">
    <name type="scientific">Culex pipiens</name>
    <name type="common">House mosquito</name>
    <dbReference type="NCBI Taxonomy" id="7175"/>
    <lineage>
        <taxon>Eukaryota</taxon>
        <taxon>Metazoa</taxon>
        <taxon>Ecdysozoa</taxon>
        <taxon>Arthropoda</taxon>
        <taxon>Hexapoda</taxon>
        <taxon>Insecta</taxon>
        <taxon>Pterygota</taxon>
        <taxon>Neoptera</taxon>
        <taxon>Endopterygota</taxon>
        <taxon>Diptera</taxon>
        <taxon>Nematocera</taxon>
        <taxon>Culicoidea</taxon>
        <taxon>Culicidae</taxon>
        <taxon>Culicinae</taxon>
        <taxon>Culicini</taxon>
        <taxon>Culex</taxon>
        <taxon>Culex</taxon>
    </lineage>
</organism>
<reference evidence="2" key="1">
    <citation type="submission" date="2021-05" db="EMBL/GenBank/DDBJ databases">
        <authorList>
            <person name="Alioto T."/>
            <person name="Alioto T."/>
            <person name="Gomez Garrido J."/>
        </authorList>
    </citation>
    <scope>NUCLEOTIDE SEQUENCE</scope>
</reference>
<protein>
    <submittedName>
        <fullName evidence="2">(northern house mosquito) hypothetical protein</fullName>
    </submittedName>
</protein>
<accession>A0A8D8DY33</accession>
<feature type="region of interest" description="Disordered" evidence="1">
    <location>
        <begin position="52"/>
        <end position="72"/>
    </location>
</feature>
<dbReference type="EMBL" id="HBUE01180037">
    <property type="protein sequence ID" value="CAG6519751.1"/>
    <property type="molecule type" value="Transcribed_RNA"/>
</dbReference>
<name>A0A8D8DY33_CULPI</name>
<sequence>MTTSRQDQMKDGTDFSQSVCGLPRDRTCGGSIMILEAIPCTLKRTYRTTPPIIRTQTEAGNRATATSTNPGIVPRLTRCSRLLDERSTTKWTYPTNSTEIRRQFFF</sequence>
<dbReference type="AlphaFoldDB" id="A0A8D8DY33"/>
<evidence type="ECO:0000313" key="2">
    <source>
        <dbReference type="EMBL" id="CAG6519751.1"/>
    </source>
</evidence>